<evidence type="ECO:0000256" key="1">
    <source>
        <dbReference type="SAM" id="MobiDB-lite"/>
    </source>
</evidence>
<feature type="region of interest" description="Disordered" evidence="1">
    <location>
        <begin position="18"/>
        <end position="42"/>
    </location>
</feature>
<keyword evidence="3" id="KW-1185">Reference proteome</keyword>
<dbReference type="RefSeq" id="WP_269033013.1">
    <property type="nucleotide sequence ID" value="NZ_CP114040.1"/>
</dbReference>
<sequence length="195" mass="20504">MRLVPLVSLALLVSACGDSKGSETSASTTTSSTGSTSEGTTTEAPIDCKADNACVLYPDQCTGWCYCDNKDYEVEKCVETEAGEFLVQCTEKAQGISVLCPYGCDDVYFDPPKCLPPEEECGVEGECGATPGCSLCACPFGGGESSVCLGDFIVERIDPEDWSSPCKITEHCAFGCDDVGNPPLCCLDGACKYDP</sequence>
<evidence type="ECO:0000313" key="2">
    <source>
        <dbReference type="EMBL" id="WAS90686.1"/>
    </source>
</evidence>
<proteinExistence type="predicted"/>
<evidence type="ECO:0008006" key="4">
    <source>
        <dbReference type="Google" id="ProtNLM"/>
    </source>
</evidence>
<accession>A0ABY7GUP4</accession>
<reference evidence="2" key="1">
    <citation type="submission" date="2022-11" db="EMBL/GenBank/DDBJ databases">
        <title>Minimal conservation of predation-associated metabolite biosynthetic gene clusters underscores biosynthetic potential of Myxococcota including descriptions for ten novel species: Archangium lansinium sp. nov., Myxococcus landrumus sp. nov., Nannocystis bai.</title>
        <authorList>
            <person name="Ahearne A."/>
            <person name="Stevens C."/>
            <person name="Dowd S."/>
        </authorList>
    </citation>
    <scope>NUCLEOTIDE SEQUENCE</scope>
    <source>
        <strain evidence="2">Fl3</strain>
    </source>
</reference>
<dbReference type="PROSITE" id="PS51257">
    <property type="entry name" value="PROKAR_LIPOPROTEIN"/>
    <property type="match status" value="1"/>
</dbReference>
<feature type="compositionally biased region" description="Low complexity" evidence="1">
    <location>
        <begin position="22"/>
        <end position="42"/>
    </location>
</feature>
<protein>
    <recommendedName>
        <fullName evidence="4">Thyroglobulin type-1 domain-containing protein</fullName>
    </recommendedName>
</protein>
<evidence type="ECO:0000313" key="3">
    <source>
        <dbReference type="Proteomes" id="UP001164459"/>
    </source>
</evidence>
<dbReference type="EMBL" id="CP114040">
    <property type="protein sequence ID" value="WAS90686.1"/>
    <property type="molecule type" value="Genomic_DNA"/>
</dbReference>
<dbReference type="Proteomes" id="UP001164459">
    <property type="component" value="Chromosome"/>
</dbReference>
<gene>
    <name evidence="2" type="ORF">O0S08_31245</name>
</gene>
<organism evidence="2 3">
    <name type="scientific">Nannocystis punicea</name>
    <dbReference type="NCBI Taxonomy" id="2995304"/>
    <lineage>
        <taxon>Bacteria</taxon>
        <taxon>Pseudomonadati</taxon>
        <taxon>Myxococcota</taxon>
        <taxon>Polyangia</taxon>
        <taxon>Nannocystales</taxon>
        <taxon>Nannocystaceae</taxon>
        <taxon>Nannocystis</taxon>
    </lineage>
</organism>
<name>A0ABY7GUP4_9BACT</name>